<evidence type="ECO:0000256" key="1">
    <source>
        <dbReference type="SAM" id="MobiDB-lite"/>
    </source>
</evidence>
<evidence type="ECO:0000313" key="3">
    <source>
        <dbReference type="EMBL" id="MBW7453468.1"/>
    </source>
</evidence>
<organism evidence="3 4">
    <name type="scientific">Paenibacillus sepulcri</name>
    <dbReference type="NCBI Taxonomy" id="359917"/>
    <lineage>
        <taxon>Bacteria</taxon>
        <taxon>Bacillati</taxon>
        <taxon>Bacillota</taxon>
        <taxon>Bacilli</taxon>
        <taxon>Bacillales</taxon>
        <taxon>Paenibacillaceae</taxon>
        <taxon>Paenibacillus</taxon>
    </lineage>
</organism>
<dbReference type="InterPro" id="IPR001119">
    <property type="entry name" value="SLH_dom"/>
</dbReference>
<feature type="domain" description="SLH" evidence="2">
    <location>
        <begin position="1548"/>
        <end position="1608"/>
    </location>
</feature>
<sequence length="1664" mass="177995">MWKKWINITIVSTIVFSMLPIGKTYASLDAQAGQSTEDPGFTYDGTANTGKDVAEGDTYYYLQNDEAIAIISNKVGGNNKQGSFKKGWPVDFVSKDPKANMKETLDWSELVLSPTMNGDYNQKGVQLSLDNIQVVDNDKIVASGQWDQNAKIKGSVTYQMLPDQPVMKMTLTLNNQDTSDFAGYFLYSMDPDVPGAQSSYAPGIGWLPGLRTSGWSENYLYDGTSGSSGEPAHSIAWLDDQPTGIYGSDLYFGAWFDASVKAGESKQISWYHVTEIPSERGNPYDNFSTYAKQLSVMDPEVPDYSKVTGQMTDPTTDAGIPGVTLVAKNINSEVAGTAVTDAEGKYELYLPANTYTLTASRPGYEMDSNSVEITTDSTIVYPIDFEMNPISVSAGTGVRLPGTLAEGTVDDVVIQNSKLAMTIAKTYVDSQLTNSVGRPIDFAVQGLDDDLDWINLPYLRIAPLPAKEQWKVLTVNNSSVDVTENTAEQATVKVTGTYSEVPGVNVETTYSLQATQTWIDTETVFKNTTASDVVAYAGDVMDHDGEGQTSFVPGVGTIPDVATYTPNAPWFSQYGSSQQAYGIIYEGDFASGFTLNGNNTNVLSEKQITIPAGGEYRLTRHLVAASTEGLTDKSQAINNVYDEIISHQTGISMELAVDKETLSINEPFKVSLTVKNDSDDIVSGLQANLNLPANVTSSDMAAKDIPELAAHSSTTVTWNAAAAGGGHGDIQLEIKKSGNPYITKNKQIFVNGPGWYAGDNHTHSRYSDGSGSINDNATVARNKGLDFLTATDHNSIKQKDDVAKENRADFVELLGEEVTTGTGHSLAYDISSLINWAQPTQDYINETRANNDGQGMHFIAHPYYPGLEWEDWSVKNYNGIEVWNGFYPPKHTVNAQAFAKWDELNKAGRHIIGLANSDAHNPGKVGDPHIKAYMDNLSKEEIYQAIRGGMLYGTNGDIDLELNINGKMIGSDVAVDRQGGQANIVLNGSAPGGLTTARVIKNGVLLKEWTGLTGTTFNQNLQDNAVPGDFYRMELEGANGKFAFSNPIWITDGISVPQSMSFDDENVTLRVNKSDVLSVTGTYLDASKLELSETGKLAFISSDSSVVSIDSYGHMTGLKTGKADITASIGNLEIITTVTVVPNKAPAASTSEYNTAAGTPINGVMVASDEDRDQLAFRIVKQGTLGQAAVTDAVYGGFTYTPNPGITGTDTFTFIASDGEADSQETAVTVNIKEVPVSNQAPVAEGGTWSVAQGGSLLEKLKATDPDNDKLTYSIVANGTMGTATVIDAVYGGFSYTPNIGAATGTDMFSFKVNDGSVDSNTATITVHITPGNHLPKAENLSFNTTIGIAIDVSLKGTDSDGDPLTYTIVQNGTRGSAVIKDSHTGSVTYTPNDEQPGEDTFVYMVNDGKGNSNPGIVSISIKLPGPGHPDDDDNTPPADGSDNPSYPPAAPPAPPAEKPPVEEPEAPEAPASGGGENQQPTKPVDQLFTDVSNNWAKSYIQEAVDSGLISGYPDGTFKPNETINRAEFLVILTKAMGYYDSDAALSFADQSSIPAWSADAIKKAIKAGIIKGYDDNTFRPGQIVSRSEMVVLLARALGLPDNAGLKSTFGDAPDIPVWAQGMAEQLKQLGIIQGRGNGEFAPKAGTTRAEAIKVILTAMHLMK</sequence>
<dbReference type="InterPro" id="IPR003343">
    <property type="entry name" value="Big_2"/>
</dbReference>
<dbReference type="Gene3D" id="2.60.40.1080">
    <property type="match status" value="1"/>
</dbReference>
<dbReference type="InterPro" id="IPR003141">
    <property type="entry name" value="Pol/His_phosphatase_N"/>
</dbReference>
<dbReference type="Pfam" id="PF17963">
    <property type="entry name" value="Big_9"/>
    <property type="match status" value="3"/>
</dbReference>
<dbReference type="EMBL" id="JAHZIK010000077">
    <property type="protein sequence ID" value="MBW7453468.1"/>
    <property type="molecule type" value="Genomic_DNA"/>
</dbReference>
<dbReference type="PROSITE" id="PS51272">
    <property type="entry name" value="SLH"/>
    <property type="match status" value="3"/>
</dbReference>
<accession>A0ABS7BXV1</accession>
<dbReference type="SMART" id="SM00635">
    <property type="entry name" value="BID_2"/>
    <property type="match status" value="1"/>
</dbReference>
<feature type="domain" description="SLH" evidence="2">
    <location>
        <begin position="1484"/>
        <end position="1547"/>
    </location>
</feature>
<feature type="compositionally biased region" description="Pro residues" evidence="1">
    <location>
        <begin position="1446"/>
        <end position="1459"/>
    </location>
</feature>
<dbReference type="Pfam" id="PF13620">
    <property type="entry name" value="CarboxypepD_reg"/>
    <property type="match status" value="1"/>
</dbReference>
<dbReference type="Pfam" id="PF00395">
    <property type="entry name" value="SLH"/>
    <property type="match status" value="3"/>
</dbReference>
<dbReference type="NCBIfam" id="NF038032">
    <property type="entry name" value="CehA_McbA_metalo"/>
    <property type="match status" value="1"/>
</dbReference>
<proteinExistence type="predicted"/>
<dbReference type="NCBIfam" id="NF012211">
    <property type="entry name" value="tand_rpt_95"/>
    <property type="match status" value="3"/>
</dbReference>
<dbReference type="SUPFAM" id="SSF49464">
    <property type="entry name" value="Carboxypeptidase regulatory domain-like"/>
    <property type="match status" value="1"/>
</dbReference>
<evidence type="ECO:0000313" key="4">
    <source>
        <dbReference type="Proteomes" id="UP001519887"/>
    </source>
</evidence>
<dbReference type="InterPro" id="IPR051465">
    <property type="entry name" value="Cell_Envelope_Struct_Comp"/>
</dbReference>
<keyword evidence="4" id="KW-1185">Reference proteome</keyword>
<dbReference type="Gene3D" id="2.60.40.1120">
    <property type="entry name" value="Carboxypeptidase-like, regulatory domain"/>
    <property type="match status" value="1"/>
</dbReference>
<protein>
    <submittedName>
        <fullName evidence="3">CehA/McbA family metallohydrolase</fullName>
    </submittedName>
</protein>
<feature type="domain" description="SLH" evidence="2">
    <location>
        <begin position="1610"/>
        <end position="1664"/>
    </location>
</feature>
<reference evidence="3 4" key="1">
    <citation type="submission" date="2021-07" db="EMBL/GenBank/DDBJ databases">
        <title>Paenibacillus radiodurans sp. nov., isolated from the southeastern edge of Tengger Desert.</title>
        <authorList>
            <person name="Zhang G."/>
        </authorList>
    </citation>
    <scope>NUCLEOTIDE SEQUENCE [LARGE SCALE GENOMIC DNA]</scope>
    <source>
        <strain evidence="3 4">CCM 7311</strain>
    </source>
</reference>
<dbReference type="SUPFAM" id="SSF89550">
    <property type="entry name" value="PHP domain-like"/>
    <property type="match status" value="1"/>
</dbReference>
<comment type="caution">
    <text evidence="3">The sequence shown here is derived from an EMBL/GenBank/DDBJ whole genome shotgun (WGS) entry which is preliminary data.</text>
</comment>
<dbReference type="RefSeq" id="WP_210044856.1">
    <property type="nucleotide sequence ID" value="NZ_JBHLVU010000029.1"/>
</dbReference>
<dbReference type="SMART" id="SM00481">
    <property type="entry name" value="POLIIIAc"/>
    <property type="match status" value="1"/>
</dbReference>
<dbReference type="SUPFAM" id="SSF49373">
    <property type="entry name" value="Invasin/intimin cell-adhesion fragments"/>
    <property type="match status" value="1"/>
</dbReference>
<feature type="region of interest" description="Disordered" evidence="1">
    <location>
        <begin position="1379"/>
        <end position="1485"/>
    </location>
</feature>
<dbReference type="InterPro" id="IPR016195">
    <property type="entry name" value="Pol/histidinol_Pase-like"/>
</dbReference>
<evidence type="ECO:0000259" key="2">
    <source>
        <dbReference type="PROSITE" id="PS51272"/>
    </source>
</evidence>
<dbReference type="Pfam" id="PF02368">
    <property type="entry name" value="Big_2"/>
    <property type="match status" value="1"/>
</dbReference>
<name>A0ABS7BXV1_9BACL</name>
<dbReference type="Gene3D" id="2.60.40.2810">
    <property type="match status" value="3"/>
</dbReference>
<dbReference type="CDD" id="cd07432">
    <property type="entry name" value="PHP_HisPPase"/>
    <property type="match status" value="1"/>
</dbReference>
<feature type="compositionally biased region" description="Polar residues" evidence="1">
    <location>
        <begin position="1385"/>
        <end position="1394"/>
    </location>
</feature>
<dbReference type="InterPro" id="IPR008964">
    <property type="entry name" value="Invasin/intimin_cell_adhesion"/>
</dbReference>
<dbReference type="Gene3D" id="3.20.20.140">
    <property type="entry name" value="Metal-dependent hydrolases"/>
    <property type="match status" value="1"/>
</dbReference>
<dbReference type="Proteomes" id="UP001519887">
    <property type="component" value="Unassembled WGS sequence"/>
</dbReference>
<dbReference type="PANTHER" id="PTHR43308">
    <property type="entry name" value="OUTER MEMBRANE PROTEIN ALPHA-RELATED"/>
    <property type="match status" value="1"/>
</dbReference>
<dbReference type="CDD" id="cd11304">
    <property type="entry name" value="Cadherin_repeat"/>
    <property type="match status" value="1"/>
</dbReference>
<dbReference type="InterPro" id="IPR008969">
    <property type="entry name" value="CarboxyPept-like_regulatory"/>
</dbReference>
<gene>
    <name evidence="3" type="ORF">K0U00_05385</name>
</gene>
<dbReference type="PANTHER" id="PTHR43308:SF5">
    <property type="entry name" value="S-LAYER PROTEIN _ PEPTIDOGLYCAN ENDO-BETA-N-ACETYLGLUCOSAMINIDASE"/>
    <property type="match status" value="1"/>
</dbReference>